<evidence type="ECO:0000313" key="1">
    <source>
        <dbReference type="EMBL" id="MDE1465421.1"/>
    </source>
</evidence>
<organism evidence="1 2">
    <name type="scientific">Spartinivicinus poritis</name>
    <dbReference type="NCBI Taxonomy" id="2994640"/>
    <lineage>
        <taxon>Bacteria</taxon>
        <taxon>Pseudomonadati</taxon>
        <taxon>Pseudomonadota</taxon>
        <taxon>Gammaproteobacteria</taxon>
        <taxon>Oceanospirillales</taxon>
        <taxon>Zooshikellaceae</taxon>
        <taxon>Spartinivicinus</taxon>
    </lineage>
</organism>
<dbReference type="Gene3D" id="2.10.260.10">
    <property type="match status" value="1"/>
</dbReference>
<proteinExistence type="predicted"/>
<comment type="caution">
    <text evidence="1">The sequence shown here is derived from an EMBL/GenBank/DDBJ whole genome shotgun (WGS) entry which is preliminary data.</text>
</comment>
<sequence>MTQQIYKTQVFFDENGAQCVNLPDEFKFSEDKVLIKKVGDSIVLRPFPESVAEKTKEQDPNKRVEFASRKSLDANINNKYKQDTY</sequence>
<protein>
    <submittedName>
        <fullName evidence="1">Uncharacterized protein</fullName>
    </submittedName>
</protein>
<accession>A0ABT5UHF6</accession>
<name>A0ABT5UHF6_9GAMM</name>
<evidence type="ECO:0000313" key="2">
    <source>
        <dbReference type="Proteomes" id="UP001528823"/>
    </source>
</evidence>
<dbReference type="EMBL" id="JAPMOU010000062">
    <property type="protein sequence ID" value="MDE1465421.1"/>
    <property type="molecule type" value="Genomic_DNA"/>
</dbReference>
<gene>
    <name evidence="1" type="ORF">ORQ98_25990</name>
</gene>
<reference evidence="1 2" key="1">
    <citation type="submission" date="2022-11" db="EMBL/GenBank/DDBJ databases">
        <title>Spartinivicinus poritis sp. nov., isolated from scleractinian coral Porites lutea.</title>
        <authorList>
            <person name="Zhang G."/>
            <person name="Cai L."/>
            <person name="Wei Q."/>
        </authorList>
    </citation>
    <scope>NUCLEOTIDE SEQUENCE [LARGE SCALE GENOMIC DNA]</scope>
    <source>
        <strain evidence="1 2">A2-2</strain>
    </source>
</reference>
<dbReference type="Proteomes" id="UP001528823">
    <property type="component" value="Unassembled WGS sequence"/>
</dbReference>
<dbReference type="RefSeq" id="WP_274691729.1">
    <property type="nucleotide sequence ID" value="NZ_JAPMOU010000062.1"/>
</dbReference>
<keyword evidence="2" id="KW-1185">Reference proteome</keyword>